<sequence>MPIFGRRKGAKKPEEEEEKSPGVSPAVKKPLQSKYVHVPQHAAADSLSVITPSARPDMRELVRREMTAPGSNKPVRPTLKATKSWTSGDVSIASVMEKPLDKASARHSSRHSSYNSAHRRQPYRSNVSLARSPLSNTIVEEELSETTDESPTGSPSSSDDGLEAKNDQLKLDSPSTKPSSIKSMPELVSEPLIENPTTLQPDPPKKDKVDSFVEMPIEQPPIAAISPSAQENVDESSPVTIKLSTPFSPDFDLERGIASKSPTIDVSIESPKDDWFAENSRAEEDAKAPPVPEIPIEFSAMARNPVAETPSILESDASSLAPASQLDVPVDDSSMMESRASSIDLPPRSRRRSDISVSAPNSRSSSLVRSEQHEYIVRQANAYNTVLGHLYPGASAFLLNPNLATHVVRAILSHQSPIEFLITLSSTRVVVRAFLSHHNPQPTPSAFLTSLSLMKAAEADASFARIDMMSTTTSPEDSERGPHSFLQRVSSSLYRGSSDGIVHVSRYPSSRRASLSESSPTLDGNDHEDGYFPPHQDNENMKPPPIPLASKPRFVSTYVQPNQSPRANMQRSNNTDVYSHTSQASEWPYTNYSKQLSYARRESSDSYSRSSSTRRSSAMDDRITIAHMDSGYRQSRMDFPFNENADSRSQFSFADQRSRASSITHAYSTSDADSSYDPHRGRTYSISSDSQGHSGKGHKYTNSDLSIFFPSPPVIHDPHRKLTQMLGSEYNPRGSLSRERAPTREFSRSESPMTRRVDYPPSPTLVPDSESGSVYEKGKKVLDMPRGPRKMRSTTFMGRLRRKRSTVGEI</sequence>
<feature type="compositionally biased region" description="Polar residues" evidence="1">
    <location>
        <begin position="227"/>
        <end position="247"/>
    </location>
</feature>
<feature type="compositionally biased region" description="Polar residues" evidence="1">
    <location>
        <begin position="173"/>
        <end position="182"/>
    </location>
</feature>
<feature type="region of interest" description="Disordered" evidence="1">
    <location>
        <begin position="729"/>
        <end position="792"/>
    </location>
</feature>
<feature type="region of interest" description="Disordered" evidence="1">
    <location>
        <begin position="63"/>
        <end position="209"/>
    </location>
</feature>
<feature type="compositionally biased region" description="Polar residues" evidence="1">
    <location>
        <begin position="557"/>
        <end position="583"/>
    </location>
</feature>
<accession>A0A8H3UJI5</accession>
<feature type="region of interest" description="Disordered" evidence="1">
    <location>
        <begin position="1"/>
        <end position="33"/>
    </location>
</feature>
<evidence type="ECO:0000313" key="2">
    <source>
        <dbReference type="EMBL" id="KAE9970800.1"/>
    </source>
</evidence>
<feature type="region of interest" description="Disordered" evidence="1">
    <location>
        <begin position="328"/>
        <end position="370"/>
    </location>
</feature>
<feature type="region of interest" description="Disordered" evidence="1">
    <location>
        <begin position="599"/>
        <end position="621"/>
    </location>
</feature>
<proteinExistence type="predicted"/>
<dbReference type="EMBL" id="WNWS01000320">
    <property type="protein sequence ID" value="KAE9970800.1"/>
    <property type="molecule type" value="Genomic_DNA"/>
</dbReference>
<dbReference type="Proteomes" id="UP000447873">
    <property type="component" value="Unassembled WGS sequence"/>
</dbReference>
<dbReference type="AlphaFoldDB" id="A0A8H3UJI5"/>
<feature type="region of interest" description="Disordered" evidence="1">
    <location>
        <begin position="505"/>
        <end position="583"/>
    </location>
</feature>
<organism evidence="2 3">
    <name type="scientific">Venturia inaequalis</name>
    <name type="common">Apple scab fungus</name>
    <dbReference type="NCBI Taxonomy" id="5025"/>
    <lineage>
        <taxon>Eukaryota</taxon>
        <taxon>Fungi</taxon>
        <taxon>Dikarya</taxon>
        <taxon>Ascomycota</taxon>
        <taxon>Pezizomycotina</taxon>
        <taxon>Dothideomycetes</taxon>
        <taxon>Pleosporomycetidae</taxon>
        <taxon>Venturiales</taxon>
        <taxon>Venturiaceae</taxon>
        <taxon>Venturia</taxon>
    </lineage>
</organism>
<feature type="compositionally biased region" description="Low complexity" evidence="1">
    <location>
        <begin position="149"/>
        <end position="159"/>
    </location>
</feature>
<evidence type="ECO:0000313" key="3">
    <source>
        <dbReference type="Proteomes" id="UP000447873"/>
    </source>
</evidence>
<feature type="compositionally biased region" description="Polar residues" evidence="1">
    <location>
        <begin position="355"/>
        <end position="369"/>
    </location>
</feature>
<comment type="caution">
    <text evidence="2">The sequence shown here is derived from an EMBL/GenBank/DDBJ whole genome shotgun (WGS) entry which is preliminary data.</text>
</comment>
<protein>
    <submittedName>
        <fullName evidence="2">Uncharacterized protein</fullName>
    </submittedName>
</protein>
<feature type="compositionally biased region" description="Acidic residues" evidence="1">
    <location>
        <begin position="139"/>
        <end position="148"/>
    </location>
</feature>
<gene>
    <name evidence="2" type="ORF">EG328_006065</name>
</gene>
<feature type="compositionally biased region" description="Basic residues" evidence="1">
    <location>
        <begin position="1"/>
        <end position="10"/>
    </location>
</feature>
<feature type="compositionally biased region" description="Basic and acidic residues" evidence="1">
    <location>
        <begin position="736"/>
        <end position="758"/>
    </location>
</feature>
<reference evidence="2 3" key="1">
    <citation type="submission" date="2018-12" db="EMBL/GenBank/DDBJ databases">
        <title>Venturia inaequalis Genome Resource.</title>
        <authorList>
            <person name="Lichtner F.J."/>
        </authorList>
    </citation>
    <scope>NUCLEOTIDE SEQUENCE [LARGE SCALE GENOMIC DNA]</scope>
    <source>
        <strain evidence="2 3">120213</strain>
    </source>
</reference>
<feature type="compositionally biased region" description="Low complexity" evidence="1">
    <location>
        <begin position="666"/>
        <end position="675"/>
    </location>
</feature>
<feature type="compositionally biased region" description="Polar residues" evidence="1">
    <location>
        <begin position="684"/>
        <end position="693"/>
    </location>
</feature>
<feature type="compositionally biased region" description="Low complexity" evidence="1">
    <location>
        <begin position="510"/>
        <end position="519"/>
    </location>
</feature>
<evidence type="ECO:0000256" key="1">
    <source>
        <dbReference type="SAM" id="MobiDB-lite"/>
    </source>
</evidence>
<feature type="compositionally biased region" description="Low complexity" evidence="1">
    <location>
        <begin position="605"/>
        <end position="616"/>
    </location>
</feature>
<feature type="compositionally biased region" description="Basic and acidic residues" evidence="1">
    <location>
        <begin position="524"/>
        <end position="540"/>
    </location>
</feature>
<feature type="region of interest" description="Disordered" evidence="1">
    <location>
        <begin position="662"/>
        <end position="699"/>
    </location>
</feature>
<feature type="region of interest" description="Disordered" evidence="1">
    <location>
        <begin position="222"/>
        <end position="255"/>
    </location>
</feature>
<feature type="compositionally biased region" description="Polar residues" evidence="1">
    <location>
        <begin position="123"/>
        <end position="138"/>
    </location>
</feature>
<name>A0A8H3UJI5_VENIN</name>